<evidence type="ECO:0000313" key="2">
    <source>
        <dbReference type="EMBL" id="KAK8068756.1"/>
    </source>
</evidence>
<protein>
    <submittedName>
        <fullName evidence="2">Uncharacterized protein</fullName>
    </submittedName>
</protein>
<feature type="compositionally biased region" description="Basic and acidic residues" evidence="1">
    <location>
        <begin position="64"/>
        <end position="79"/>
    </location>
</feature>
<accession>A0ABR1VC25</accession>
<proteinExistence type="predicted"/>
<feature type="compositionally biased region" description="Low complexity" evidence="1">
    <location>
        <begin position="80"/>
        <end position="89"/>
    </location>
</feature>
<evidence type="ECO:0000256" key="1">
    <source>
        <dbReference type="SAM" id="MobiDB-lite"/>
    </source>
</evidence>
<name>A0ABR1VC25_9PEZI</name>
<dbReference type="GeneID" id="92089844"/>
<evidence type="ECO:0000313" key="3">
    <source>
        <dbReference type="Proteomes" id="UP001480595"/>
    </source>
</evidence>
<sequence length="147" mass="15791">MDDPLIRAPSSLCYGKKPPGHPGNTVGLPGYDQGNNQPPQQKSNASRSDFKKPGGFFSSLKSGKAKEEQKAPKAAESRRAASSSARKYAQVPRMGPYDPIPLTDPGRSGVGHLDLQERAQVVTGAGQGIRGQVLRLAKELVYICKKY</sequence>
<feature type="region of interest" description="Disordered" evidence="1">
    <location>
        <begin position="1"/>
        <end position="110"/>
    </location>
</feature>
<keyword evidence="3" id="KW-1185">Reference proteome</keyword>
<reference evidence="2 3" key="1">
    <citation type="submission" date="2023-01" db="EMBL/GenBank/DDBJ databases">
        <title>Analysis of 21 Apiospora genomes using comparative genomics revels a genus with tremendous synthesis potential of carbohydrate active enzymes and secondary metabolites.</title>
        <authorList>
            <person name="Sorensen T."/>
        </authorList>
    </citation>
    <scope>NUCLEOTIDE SEQUENCE [LARGE SCALE GENOMIC DNA]</scope>
    <source>
        <strain evidence="2 3">CBS 135458</strain>
    </source>
</reference>
<comment type="caution">
    <text evidence="2">The sequence shown here is derived from an EMBL/GenBank/DDBJ whole genome shotgun (WGS) entry which is preliminary data.</text>
</comment>
<dbReference type="Proteomes" id="UP001480595">
    <property type="component" value="Unassembled WGS sequence"/>
</dbReference>
<gene>
    <name evidence="2" type="ORF">PG994_005372</name>
</gene>
<organism evidence="2 3">
    <name type="scientific">Apiospora phragmitis</name>
    <dbReference type="NCBI Taxonomy" id="2905665"/>
    <lineage>
        <taxon>Eukaryota</taxon>
        <taxon>Fungi</taxon>
        <taxon>Dikarya</taxon>
        <taxon>Ascomycota</taxon>
        <taxon>Pezizomycotina</taxon>
        <taxon>Sordariomycetes</taxon>
        <taxon>Xylariomycetidae</taxon>
        <taxon>Amphisphaeriales</taxon>
        <taxon>Apiosporaceae</taxon>
        <taxon>Apiospora</taxon>
    </lineage>
</organism>
<dbReference type="EMBL" id="JAQQWL010000006">
    <property type="protein sequence ID" value="KAK8068756.1"/>
    <property type="molecule type" value="Genomic_DNA"/>
</dbReference>
<dbReference type="RefSeq" id="XP_066716050.1">
    <property type="nucleotide sequence ID" value="XM_066856781.1"/>
</dbReference>
<feature type="compositionally biased region" description="Polar residues" evidence="1">
    <location>
        <begin position="33"/>
        <end position="47"/>
    </location>
</feature>